<evidence type="ECO:0008006" key="5">
    <source>
        <dbReference type="Google" id="ProtNLM"/>
    </source>
</evidence>
<dbReference type="EMBL" id="AQGW01000018">
    <property type="protein sequence ID" value="MBE0382283.1"/>
    <property type="molecule type" value="Genomic_DNA"/>
</dbReference>
<dbReference type="AlphaFoldDB" id="A0A2K4X6W5"/>
<evidence type="ECO:0000313" key="1">
    <source>
        <dbReference type="EMBL" id="MBE0382283.1"/>
    </source>
</evidence>
<dbReference type="Proteomes" id="UP000615003">
    <property type="component" value="Unassembled WGS sequence"/>
</dbReference>
<accession>A0A2K4X6W5</accession>
<dbReference type="OrthoDB" id="6315856at2"/>
<evidence type="ECO:0000313" key="2">
    <source>
        <dbReference type="EMBL" id="SOU40075.1"/>
    </source>
</evidence>
<sequence>MNKNSLLTLGIGFIAGVGLTWGYFNFTPNNLEPVKLQQSNALLQKTHAQQPKSSKVVANKVIPAVTEQAVSLEQNENITSTAFEPQEIDELPLEEQVVQLKQQLAEQKSTLKSVLKQMRGPSDFEKVLRDKFDEQVRDEEWAYRTEMALQDFLLTADLAIIPDVVSAKCKTTVCEFELAAPADNDAFGSAQWRELNDKLMKQEFWKQFVSSTSTSSDTKLSLLLSTEL</sequence>
<name>A0A2K4X6W5_PSEVC</name>
<protein>
    <recommendedName>
        <fullName evidence="5">Orphan protein</fullName>
    </recommendedName>
</protein>
<reference evidence="2 3" key="2">
    <citation type="submission" date="2017-11" db="EMBL/GenBank/DDBJ databases">
        <authorList>
            <person name="Han C.G."/>
        </authorList>
    </citation>
    <scope>NUCLEOTIDE SEQUENCE [LARGE SCALE GENOMIC DNA]</scope>
    <source>
        <strain evidence="3">ATCC 43555</strain>
        <strain evidence="2">ATCC43555</strain>
    </source>
</reference>
<dbReference type="GeneID" id="93662716"/>
<evidence type="ECO:0000313" key="4">
    <source>
        <dbReference type="Proteomes" id="UP000615003"/>
    </source>
</evidence>
<gene>
    <name evidence="2" type="ORF">PCAR9_A20505</name>
    <name evidence="1" type="ORF">PCARR_a0583</name>
</gene>
<organism evidence="2 3">
    <name type="scientific">Pseudoalteromonas carrageenovora IAM 12662</name>
    <dbReference type="NCBI Taxonomy" id="1314868"/>
    <lineage>
        <taxon>Bacteria</taxon>
        <taxon>Pseudomonadati</taxon>
        <taxon>Pseudomonadota</taxon>
        <taxon>Gammaproteobacteria</taxon>
        <taxon>Alteromonadales</taxon>
        <taxon>Pseudoalteromonadaceae</taxon>
        <taxon>Pseudoalteromonas</taxon>
    </lineage>
</organism>
<keyword evidence="4" id="KW-1185">Reference proteome</keyword>
<dbReference type="Proteomes" id="UP000238288">
    <property type="component" value="Chromosome PCAR9a"/>
</dbReference>
<evidence type="ECO:0000313" key="3">
    <source>
        <dbReference type="Proteomes" id="UP000238288"/>
    </source>
</evidence>
<proteinExistence type="predicted"/>
<reference evidence="1 4" key="1">
    <citation type="submission" date="2015-06" db="EMBL/GenBank/DDBJ databases">
        <title>Genome sequence of Pseudoalteromonas carrageenovora.</title>
        <authorList>
            <person name="Xie B.-B."/>
            <person name="Rong J.-C."/>
            <person name="Qin Q.-L."/>
            <person name="Zhang Y.-Z."/>
        </authorList>
    </citation>
    <scope>NUCLEOTIDE SEQUENCE [LARGE SCALE GENOMIC DNA]</scope>
    <source>
        <strain evidence="1 4">IAM 12662</strain>
    </source>
</reference>
<dbReference type="EMBL" id="LT965928">
    <property type="protein sequence ID" value="SOU40075.1"/>
    <property type="molecule type" value="Genomic_DNA"/>
</dbReference>
<dbReference type="RefSeq" id="WP_104642131.1">
    <property type="nucleotide sequence ID" value="NZ_AQGW01000018.1"/>
</dbReference>